<sequence>MELADLGYLEKGFDPSTLKVADLRRILTLHEVDFKSSAKKAELVEYFNEHVSPNTDSYLAKQINPGRARNVIEDASKTPAKTPAKTPRRKLPHKHAIGSDEDELTGPESTTVTKSVGRPRKSAKLDDEVRIPVTLKKSTSPRKSMRMEVDDDEPPTIKRSPRKSVKMETSDDDAPPTIKRSPRKSTKMETTDDKAMPVAKPSPRKSIKPTPRKISVRISPKKTKVTDSEADEDMTDASEVQDRKQDAKQDAAFSSENPFQSGSPNLHGGSTKRRQTSIMSSAPKLAPPSNRRQTEMAPALAHHNAGSVRSAKTPVAKERFMPPIGSLLASPAFQSAAQRAKENALAEDQLLTTEEFTPEEAATLDRPRTQDEPGAVLKMLKFLSISALTASTLYGAGWYRREQIAAGWCDIDSKPFMPPPHATSFQDFIQQVRPNCLPCPPHAICSPGFRMSCEDEFTKMEHPLSFGGLLPLSPQCVPDTEKLRKIQVVANEIVETMRDRAAAVECGYATPTETLMMTDMDLYSALLSKKSATMSNEQFDALFAPALKDAIARDEVEVSSSQPQGEPTYEGLGEVDHHITHYYHSTSLANLPFTCSIKRSFRRVVARYRLEATGLLAFLLGVLYLKHFFESRNVLRARVAQLVALVYEELLVAKAKSIDNERFEPHLGVSQLRDAVLQDEFSYKERERLWHEVGKVVEANSNVRATQAEIQGEWLRAWEWVGAVKGLEKFGERQPVVDDLAPNEMSGSCQPAHDAFAGAAPETNFDLPSTRPVYLIYRRPCCSSSSQVNPLNVHSRHAIGIPRNSAHLSVRPSCSLCTSIDLNSVGLLYAANLLIIWAARSKGAYILKQCLALAAVLTGVFAYKIAGPESRIVDMFIRAVGAVMAMKAADLHFTRKREAYPLYKSLVMPKTFKGIAQYAARLTYTMRYEDFNISVIDAERYTTHPMQQALLSSVVLAGLMGIYGAPPNMRVESSLISAFFFITSLHAMFCGLYFVPSFGIPLFQEHFFHTRSLTEFWTINWHGLFTSPIKQLAYAPGHKIGGRALGMCAAMAFSGLYHWFVVGALNEPVLRMRVFLFFVLQGPAILVDILVFGAPKSRKSSKIAEPKQPKTPAQVPNATASGTGKLVQEKQKPFVIQVLRRVYAWSVMLGLAAWVVRSAPSVESTNKDFIWLMWAVLQGRY</sequence>
<dbReference type="Pfam" id="PF09402">
    <property type="entry name" value="MSC"/>
    <property type="match status" value="1"/>
</dbReference>
<dbReference type="Gene3D" id="1.10.720.30">
    <property type="entry name" value="SAP domain"/>
    <property type="match status" value="1"/>
</dbReference>
<feature type="transmembrane region" description="Helical" evidence="9">
    <location>
        <begin position="1040"/>
        <end position="1060"/>
    </location>
</feature>
<dbReference type="PANTHER" id="PTHR47808">
    <property type="entry name" value="INNER NUCLEAR MEMBRANE PROTEIN HEH2-RELATED"/>
    <property type="match status" value="1"/>
</dbReference>
<feature type="compositionally biased region" description="Basic and acidic residues" evidence="8">
    <location>
        <begin position="186"/>
        <end position="195"/>
    </location>
</feature>
<feature type="compositionally biased region" description="Basic residues" evidence="8">
    <location>
        <begin position="202"/>
        <end position="223"/>
    </location>
</feature>
<keyword evidence="6 9" id="KW-0472">Membrane</keyword>
<feature type="region of interest" description="Disordered" evidence="8">
    <location>
        <begin position="69"/>
        <end position="310"/>
    </location>
</feature>
<dbReference type="CDD" id="cd12935">
    <property type="entry name" value="LEM_like"/>
    <property type="match status" value="1"/>
</dbReference>
<feature type="domain" description="Man1/Src1-like C-terminal" evidence="10">
    <location>
        <begin position="391"/>
        <end position="722"/>
    </location>
</feature>
<dbReference type="GeneID" id="63788807"/>
<dbReference type="InterPro" id="IPR032805">
    <property type="entry name" value="Wax_synthase_dom"/>
</dbReference>
<dbReference type="PANTHER" id="PTHR47808:SF2">
    <property type="entry name" value="LEM DOMAIN-CONTAINING PROTEIN 2"/>
    <property type="match status" value="1"/>
</dbReference>
<dbReference type="OMA" id="FCEIPEE"/>
<dbReference type="GO" id="GO:0005637">
    <property type="term" value="C:nuclear inner membrane"/>
    <property type="evidence" value="ECO:0007669"/>
    <property type="project" value="UniProtKB-SubCell"/>
</dbReference>
<dbReference type="Proteomes" id="UP000193685">
    <property type="component" value="Unassembled WGS sequence"/>
</dbReference>
<evidence type="ECO:0000256" key="1">
    <source>
        <dbReference type="ARBA" id="ARBA00004141"/>
    </source>
</evidence>
<comment type="subcellular location">
    <subcellularLocation>
        <location evidence="1">Membrane</location>
        <topology evidence="1">Multi-pass membrane protein</topology>
    </subcellularLocation>
    <subcellularLocation>
        <location evidence="2">Nucleus inner membrane</location>
    </subcellularLocation>
</comment>
<evidence type="ECO:0000256" key="6">
    <source>
        <dbReference type="ARBA" id="ARBA00023136"/>
    </source>
</evidence>
<gene>
    <name evidence="13" type="ORF">BCR37DRAFT_411852</name>
</gene>
<dbReference type="InterPro" id="IPR041885">
    <property type="entry name" value="MAN1_winged_helix_dom"/>
</dbReference>
<dbReference type="InterPro" id="IPR036361">
    <property type="entry name" value="SAP_dom_sf"/>
</dbReference>
<dbReference type="GO" id="GO:0003682">
    <property type="term" value="F:chromatin binding"/>
    <property type="evidence" value="ECO:0007669"/>
    <property type="project" value="InterPro"/>
</dbReference>
<feature type="domain" description="Wax synthase" evidence="12">
    <location>
        <begin position="1005"/>
        <end position="1080"/>
    </location>
</feature>
<comment type="caution">
    <text evidence="13">The sequence shown here is derived from an EMBL/GenBank/DDBJ whole genome shotgun (WGS) entry which is preliminary data.</text>
</comment>
<evidence type="ECO:0000259" key="11">
    <source>
        <dbReference type="Pfam" id="PF12949"/>
    </source>
</evidence>
<dbReference type="EMBL" id="MCFI01000002">
    <property type="protein sequence ID" value="ORY87107.1"/>
    <property type="molecule type" value="Genomic_DNA"/>
</dbReference>
<dbReference type="Pfam" id="PF12949">
    <property type="entry name" value="HeH"/>
    <property type="match status" value="1"/>
</dbReference>
<evidence type="ECO:0000256" key="5">
    <source>
        <dbReference type="ARBA" id="ARBA00022989"/>
    </source>
</evidence>
<name>A0A1Y2FU66_PROLT</name>
<dbReference type="InterPro" id="IPR044780">
    <property type="entry name" value="Heh2/Src1"/>
</dbReference>
<keyword evidence="4 9" id="KW-0812">Transmembrane</keyword>
<accession>A0A1Y2FU66</accession>
<dbReference type="STRING" id="56484.A0A1Y2FU66"/>
<evidence type="ECO:0000313" key="14">
    <source>
        <dbReference type="Proteomes" id="UP000193685"/>
    </source>
</evidence>
<feature type="transmembrane region" description="Helical" evidence="9">
    <location>
        <begin position="978"/>
        <end position="1003"/>
    </location>
</feature>
<evidence type="ECO:0000256" key="9">
    <source>
        <dbReference type="SAM" id="Phobius"/>
    </source>
</evidence>
<evidence type="ECO:0000259" key="10">
    <source>
        <dbReference type="Pfam" id="PF09402"/>
    </source>
</evidence>
<feature type="transmembrane region" description="Helical" evidence="9">
    <location>
        <begin position="949"/>
        <end position="966"/>
    </location>
</feature>
<keyword evidence="14" id="KW-1185">Reference proteome</keyword>
<dbReference type="InterPro" id="IPR025856">
    <property type="entry name" value="HeH/LEM_domain"/>
</dbReference>
<keyword evidence="3" id="KW-0597">Phosphoprotein</keyword>
<evidence type="ECO:0000313" key="13">
    <source>
        <dbReference type="EMBL" id="ORY87107.1"/>
    </source>
</evidence>
<dbReference type="AlphaFoldDB" id="A0A1Y2FU66"/>
<evidence type="ECO:0000256" key="8">
    <source>
        <dbReference type="SAM" id="MobiDB-lite"/>
    </source>
</evidence>
<evidence type="ECO:0000256" key="3">
    <source>
        <dbReference type="ARBA" id="ARBA00022553"/>
    </source>
</evidence>
<dbReference type="GO" id="GO:0071763">
    <property type="term" value="P:nuclear membrane organization"/>
    <property type="evidence" value="ECO:0007669"/>
    <property type="project" value="TreeGrafter"/>
</dbReference>
<keyword evidence="5 9" id="KW-1133">Transmembrane helix</keyword>
<keyword evidence="7" id="KW-0539">Nucleus</keyword>
<feature type="compositionally biased region" description="Basic and acidic residues" evidence="8">
    <location>
        <begin position="240"/>
        <end position="249"/>
    </location>
</feature>
<feature type="transmembrane region" description="Helical" evidence="9">
    <location>
        <begin position="1072"/>
        <end position="1092"/>
    </location>
</feature>
<dbReference type="InterPro" id="IPR018996">
    <property type="entry name" value="Man1/Src1-like_C"/>
</dbReference>
<evidence type="ECO:0000256" key="4">
    <source>
        <dbReference type="ARBA" id="ARBA00022692"/>
    </source>
</evidence>
<dbReference type="OrthoDB" id="2503928at2759"/>
<dbReference type="Gene3D" id="1.10.10.1180">
    <property type="entry name" value="MAN1, winged-helix domain"/>
    <property type="match status" value="1"/>
</dbReference>
<dbReference type="GO" id="GO:0034399">
    <property type="term" value="C:nuclear periphery"/>
    <property type="evidence" value="ECO:0007669"/>
    <property type="project" value="TreeGrafter"/>
</dbReference>
<protein>
    <submittedName>
        <fullName evidence="13">Man1-Src1p-C-terminal domain-domain-containing protein</fullName>
    </submittedName>
</protein>
<feature type="transmembrane region" description="Helical" evidence="9">
    <location>
        <begin position="846"/>
        <end position="866"/>
    </location>
</feature>
<dbReference type="GO" id="GO:0005783">
    <property type="term" value="C:endoplasmic reticulum"/>
    <property type="evidence" value="ECO:0007669"/>
    <property type="project" value="TreeGrafter"/>
</dbReference>
<feature type="domain" description="HeH/LEM" evidence="11">
    <location>
        <begin position="15"/>
        <end position="49"/>
    </location>
</feature>
<feature type="compositionally biased region" description="Basic residues" evidence="8">
    <location>
        <begin position="86"/>
        <end position="96"/>
    </location>
</feature>
<organism evidence="13 14">
    <name type="scientific">Protomyces lactucae-debilis</name>
    <dbReference type="NCBI Taxonomy" id="2754530"/>
    <lineage>
        <taxon>Eukaryota</taxon>
        <taxon>Fungi</taxon>
        <taxon>Dikarya</taxon>
        <taxon>Ascomycota</taxon>
        <taxon>Taphrinomycotina</taxon>
        <taxon>Taphrinomycetes</taxon>
        <taxon>Taphrinales</taxon>
        <taxon>Protomycetaceae</taxon>
        <taxon>Protomyces</taxon>
    </lineage>
</organism>
<evidence type="ECO:0000256" key="7">
    <source>
        <dbReference type="ARBA" id="ARBA00023242"/>
    </source>
</evidence>
<dbReference type="Pfam" id="PF13813">
    <property type="entry name" value="MBOAT_2"/>
    <property type="match status" value="1"/>
</dbReference>
<dbReference type="RefSeq" id="XP_040727963.1">
    <property type="nucleotide sequence ID" value="XM_040872208.1"/>
</dbReference>
<feature type="region of interest" description="Disordered" evidence="8">
    <location>
        <begin position="1101"/>
        <end position="1124"/>
    </location>
</feature>
<evidence type="ECO:0000259" key="12">
    <source>
        <dbReference type="Pfam" id="PF13813"/>
    </source>
</evidence>
<evidence type="ECO:0000256" key="2">
    <source>
        <dbReference type="ARBA" id="ARBA00004540"/>
    </source>
</evidence>
<proteinExistence type="predicted"/>
<feature type="compositionally biased region" description="Polar residues" evidence="8">
    <location>
        <begin position="252"/>
        <end position="264"/>
    </location>
</feature>
<reference evidence="13 14" key="1">
    <citation type="submission" date="2016-07" db="EMBL/GenBank/DDBJ databases">
        <title>Pervasive Adenine N6-methylation of Active Genes in Fungi.</title>
        <authorList>
            <consortium name="DOE Joint Genome Institute"/>
            <person name="Mondo S.J."/>
            <person name="Dannebaum R.O."/>
            <person name="Kuo R.C."/>
            <person name="Labutti K."/>
            <person name="Haridas S."/>
            <person name="Kuo A."/>
            <person name="Salamov A."/>
            <person name="Ahrendt S.R."/>
            <person name="Lipzen A."/>
            <person name="Sullivan W."/>
            <person name="Andreopoulos W.B."/>
            <person name="Clum A."/>
            <person name="Lindquist E."/>
            <person name="Daum C."/>
            <person name="Ramamoorthy G.K."/>
            <person name="Gryganskyi A."/>
            <person name="Culley D."/>
            <person name="Magnuson J.K."/>
            <person name="James T.Y."/>
            <person name="O'Malley M.A."/>
            <person name="Stajich J.E."/>
            <person name="Spatafora J.W."/>
            <person name="Visel A."/>
            <person name="Grigoriev I.V."/>
        </authorList>
    </citation>
    <scope>NUCLEOTIDE SEQUENCE [LARGE SCALE GENOMIC DNA]</scope>
    <source>
        <strain evidence="13 14">12-1054</strain>
    </source>
</reference>